<name>A0A4Z0PWF2_9BACT</name>
<dbReference type="AlphaFoldDB" id="A0A4Z0PWF2"/>
<reference evidence="3 4" key="1">
    <citation type="submission" date="2019-04" db="EMBL/GenBank/DDBJ databases">
        <authorList>
            <person name="Feng G."/>
            <person name="Zhang J."/>
            <person name="Zhu H."/>
        </authorList>
    </citation>
    <scope>NUCLEOTIDE SEQUENCE [LARGE SCALE GENOMIC DNA]</scope>
    <source>
        <strain evidence="3 4">JCM 31653</strain>
    </source>
</reference>
<gene>
    <name evidence="3" type="ORF">E5K00_14940</name>
</gene>
<evidence type="ECO:0000313" key="3">
    <source>
        <dbReference type="EMBL" id="TGE21574.1"/>
    </source>
</evidence>
<protein>
    <recommendedName>
        <fullName evidence="5">Entericidin</fullName>
    </recommendedName>
</protein>
<evidence type="ECO:0000256" key="2">
    <source>
        <dbReference type="SAM" id="SignalP"/>
    </source>
</evidence>
<feature type="signal peptide" evidence="2">
    <location>
        <begin position="1"/>
        <end position="22"/>
    </location>
</feature>
<evidence type="ECO:0000256" key="1">
    <source>
        <dbReference type="SAM" id="MobiDB-lite"/>
    </source>
</evidence>
<organism evidence="3 4">
    <name type="scientific">Hymenobacter aquaticus</name>
    <dbReference type="NCBI Taxonomy" id="1867101"/>
    <lineage>
        <taxon>Bacteria</taxon>
        <taxon>Pseudomonadati</taxon>
        <taxon>Bacteroidota</taxon>
        <taxon>Cytophagia</taxon>
        <taxon>Cytophagales</taxon>
        <taxon>Hymenobacteraceae</taxon>
        <taxon>Hymenobacter</taxon>
    </lineage>
</organism>
<feature type="chain" id="PRO_5021199512" description="Entericidin" evidence="2">
    <location>
        <begin position="23"/>
        <end position="91"/>
    </location>
</feature>
<dbReference type="Proteomes" id="UP000297549">
    <property type="component" value="Unassembled WGS sequence"/>
</dbReference>
<dbReference type="PROSITE" id="PS51257">
    <property type="entry name" value="PROKAR_LIPOPROTEIN"/>
    <property type="match status" value="1"/>
</dbReference>
<keyword evidence="2" id="KW-0732">Signal</keyword>
<comment type="caution">
    <text evidence="3">The sequence shown here is derived from an EMBL/GenBank/DDBJ whole genome shotgun (WGS) entry which is preliminary data.</text>
</comment>
<proteinExistence type="predicted"/>
<accession>A0A4Z0PWF2</accession>
<evidence type="ECO:0000313" key="4">
    <source>
        <dbReference type="Proteomes" id="UP000297549"/>
    </source>
</evidence>
<sequence>MKTPFKTLFVAAAFAMFAVSSCSEKTQENAEATAESAATDAANNTENAVDNAAAATSEAAADVKADMAPEKGDTAVVVNKEADKLVEETNK</sequence>
<keyword evidence="4" id="KW-1185">Reference proteome</keyword>
<evidence type="ECO:0008006" key="5">
    <source>
        <dbReference type="Google" id="ProtNLM"/>
    </source>
</evidence>
<feature type="region of interest" description="Disordered" evidence="1">
    <location>
        <begin position="30"/>
        <end position="58"/>
    </location>
</feature>
<dbReference type="RefSeq" id="WP_135464120.1">
    <property type="nucleotide sequence ID" value="NZ_SRLC01000002.1"/>
</dbReference>
<dbReference type="EMBL" id="SRLC01000002">
    <property type="protein sequence ID" value="TGE21574.1"/>
    <property type="molecule type" value="Genomic_DNA"/>
</dbReference>